<feature type="domain" description="Protein kinase" evidence="1">
    <location>
        <begin position="983"/>
        <end position="1243"/>
    </location>
</feature>
<dbReference type="InterPro" id="IPR051681">
    <property type="entry name" value="Ser/Thr_Kinases-Pseudokinases"/>
</dbReference>
<dbReference type="Pfam" id="PF07714">
    <property type="entry name" value="PK_Tyr_Ser-Thr"/>
    <property type="match status" value="1"/>
</dbReference>
<keyword evidence="3" id="KW-1185">Reference proteome</keyword>
<protein>
    <submittedName>
        <fullName evidence="2">Mkk2p</fullName>
    </submittedName>
</protein>
<dbReference type="SMART" id="SM00671">
    <property type="entry name" value="SEL1"/>
    <property type="match status" value="2"/>
</dbReference>
<dbReference type="HOGENOM" id="CLU_250745_0_0_1"/>
<dbReference type="SMART" id="SM00219">
    <property type="entry name" value="TyrKc"/>
    <property type="match status" value="1"/>
</dbReference>
<name>A0A015K9P1_RHIIW</name>
<dbReference type="PROSITE" id="PS00109">
    <property type="entry name" value="PROTEIN_KINASE_TYR"/>
    <property type="match status" value="1"/>
</dbReference>
<dbReference type="GO" id="GO:0004674">
    <property type="term" value="F:protein serine/threonine kinase activity"/>
    <property type="evidence" value="ECO:0007669"/>
    <property type="project" value="TreeGrafter"/>
</dbReference>
<dbReference type="GO" id="GO:0007166">
    <property type="term" value="P:cell surface receptor signaling pathway"/>
    <property type="evidence" value="ECO:0007669"/>
    <property type="project" value="InterPro"/>
</dbReference>
<dbReference type="PANTHER" id="PTHR44329">
    <property type="entry name" value="SERINE/THREONINE-PROTEIN KINASE TNNI3K-RELATED"/>
    <property type="match status" value="1"/>
</dbReference>
<dbReference type="Gene3D" id="1.20.930.20">
    <property type="entry name" value="Adaptor protein Cbl, N-terminal domain"/>
    <property type="match status" value="1"/>
</dbReference>
<dbReference type="Gene3D" id="1.10.510.10">
    <property type="entry name" value="Transferase(Phosphotransferase) domain 1"/>
    <property type="match status" value="1"/>
</dbReference>
<dbReference type="SUPFAM" id="SSF81901">
    <property type="entry name" value="HCP-like"/>
    <property type="match status" value="1"/>
</dbReference>
<dbReference type="PROSITE" id="PS50011">
    <property type="entry name" value="PROTEIN_KINASE_DOM"/>
    <property type="match status" value="1"/>
</dbReference>
<dbReference type="InterPro" id="IPR008266">
    <property type="entry name" value="Tyr_kinase_AS"/>
</dbReference>
<dbReference type="InterPro" id="IPR006597">
    <property type="entry name" value="Sel1-like"/>
</dbReference>
<gene>
    <name evidence="2" type="ORF">RirG_218570</name>
</gene>
<accession>A0A015K9P1</accession>
<dbReference type="Gene3D" id="1.25.40.10">
    <property type="entry name" value="Tetratricopeptide repeat domain"/>
    <property type="match status" value="1"/>
</dbReference>
<dbReference type="InterPro" id="IPR001245">
    <property type="entry name" value="Ser-Thr/Tyr_kinase_cat_dom"/>
</dbReference>
<dbReference type="InterPro" id="IPR011009">
    <property type="entry name" value="Kinase-like_dom_sf"/>
</dbReference>
<dbReference type="InterPro" id="IPR020635">
    <property type="entry name" value="Tyr_kinase_cat_dom"/>
</dbReference>
<dbReference type="InterPro" id="IPR000719">
    <property type="entry name" value="Prot_kinase_dom"/>
</dbReference>
<dbReference type="GO" id="GO:0005524">
    <property type="term" value="F:ATP binding"/>
    <property type="evidence" value="ECO:0007669"/>
    <property type="project" value="InterPro"/>
</dbReference>
<evidence type="ECO:0000313" key="3">
    <source>
        <dbReference type="Proteomes" id="UP000022910"/>
    </source>
</evidence>
<comment type="caution">
    <text evidence="2">The sequence shown here is derived from an EMBL/GenBank/DDBJ whole genome shotgun (WGS) entry which is preliminary data.</text>
</comment>
<proteinExistence type="predicted"/>
<dbReference type="PRINTS" id="PR00109">
    <property type="entry name" value="TYRKINASE"/>
</dbReference>
<dbReference type="CDD" id="cd21037">
    <property type="entry name" value="MLKL_NTD"/>
    <property type="match status" value="1"/>
</dbReference>
<dbReference type="OrthoDB" id="2338264at2759"/>
<dbReference type="GO" id="GO:0004713">
    <property type="term" value="F:protein tyrosine kinase activity"/>
    <property type="evidence" value="ECO:0007669"/>
    <property type="project" value="InterPro"/>
</dbReference>
<dbReference type="EMBL" id="JEMT01027809">
    <property type="protein sequence ID" value="EXX56176.1"/>
    <property type="molecule type" value="Genomic_DNA"/>
</dbReference>
<dbReference type="Proteomes" id="UP000022910">
    <property type="component" value="Unassembled WGS sequence"/>
</dbReference>
<sequence>MELIQKLGKWKYNDEYQAHVTVSFTELDDIVEQIVHIEDLEEREVYGICIECNKPGTGKEWCQPCNARRVKKNFKNWTSEKNNIDELIQNSQINAIHSTKCLEWILYENFQTIVNINKENSSKIYLTDWPKKKIFYSWSTENKEWRRYSNNGVTLYEKYDHLFTRKVLACDKLFIDDLRSATSTQTELFKSLLTWAYSLVKYNKENPFANPLSLDFFHRIRLTLNEEDLNFYDKFIWMMNLYKNNIIDDNSYNDLIPVSELRFSKSSSINEKQLGASNFKVKLSFENWAGYANLIRWINKNHLFQGLTIDKHFKLKLGKKMATINFAKIPNGDSSNKFCMKMMKPTTKIEEFLTSNNIFSIKDISSFLFIKETEQYRISTSYVLPSEEFKQAIEKALESMKPLICLQNVFDEYGHVFPLNVVLGKPLKYISPNSSMSYIQEIDLKPTPFEALNLHSDNLSILHLLTTKGSIIGKSDLSQNMDDSLETIEFDDVISSFDVLEVEQKRKIDVILNRQNDLKIIMTGIEELKDLPDVNNTEHYKRINIKPSLENVNYKVFGSVISKNNLRLKDVLISFELYDFNGFTAMIKTLNSTNIDIRECYILWMIIGNPSKLSVFSPRNRELLVYCIKEHITLQRNNSCYPIKTPCQLSEGYTISVNVYCSTTNYEPVINVIGWSQYYIYFQIIESNYNSSNFENSNSNDSNIISESHDQPNGDTNFLVNIEISICILSSRYENLNIDNRELKKYSLNLIGHILTKNTKAIPSTKFVPLISEIENNFNEIVKLTQAAEHNKRTCEILKERSQSVNLVVLDLRSKEEFFNNKNYFYTNNLINIITQIKKFISDISQMKSLIKYIKAKNIEKIFKELCEEFDSCINSLPFSIDVNIDDELGQLKADQVDLFKYLQEMAAGIATGVKDIGITTNVKDIGDEIKAGLENLSNQFSTTVVKVNAMNKTMEKFMNSTSHNQTKIDYIFQLHSLKLSDYKQDDNEKSRKDGRVTKWISVKNGGDEFAFKRILKNENLKVIRNQVTILKELHEWENIIKFYGLVPDENTWYLVTEWAEHGNLREFYTNHKDRFDLRLKLRVSLDIARGLNFLRTVEIMHRDIRAKNVLITINETAKLTNIRSSRNHLLVNKILGIEDPVLERARYRAPESIPGYKYDQNCDVYSFGILLWEIAEERIPYKDTDNILEIYDKVYNKMYREPFSENSKMPEEFKQLQFEAVHQDPDFRPKITKMFEVLRNCVKRYSLSQDPSSSNSSSPTTLKFPPKRAFRIDQDAYALPINSPDFESFKYMTLADAAKQHKMYKKNGKPVGDVKTAYKCFEEYANNPNTTKRNRITAKYYKAVYILKGLVEGPPNKDKIVAEIFKEVADDEANEHPEAKAWYGYCLFNGKGVEKNESEALKYFEQAAEDDIKVAMYNVGKMYYNGYECTKDIEKAKNYIELAAYNCYEPAITLRNEYNL</sequence>
<reference evidence="2 3" key="1">
    <citation type="submission" date="2014-02" db="EMBL/GenBank/DDBJ databases">
        <title>Single nucleus genome sequencing reveals high similarity among nuclei of an endomycorrhizal fungus.</title>
        <authorList>
            <person name="Lin K."/>
            <person name="Geurts R."/>
            <person name="Zhang Z."/>
            <person name="Limpens E."/>
            <person name="Saunders D.G."/>
            <person name="Mu D."/>
            <person name="Pang E."/>
            <person name="Cao H."/>
            <person name="Cha H."/>
            <person name="Lin T."/>
            <person name="Zhou Q."/>
            <person name="Shang Y."/>
            <person name="Li Y."/>
            <person name="Ivanov S."/>
            <person name="Sharma T."/>
            <person name="Velzen R.V."/>
            <person name="Ruijter N.D."/>
            <person name="Aanen D.K."/>
            <person name="Win J."/>
            <person name="Kamoun S."/>
            <person name="Bisseling T."/>
            <person name="Huang S."/>
        </authorList>
    </citation>
    <scope>NUCLEOTIDE SEQUENCE [LARGE SCALE GENOMIC DNA]</scope>
    <source>
        <strain evidence="3">DAOM197198w</strain>
    </source>
</reference>
<dbReference type="Pfam" id="PF08238">
    <property type="entry name" value="Sel1"/>
    <property type="match status" value="2"/>
</dbReference>
<organism evidence="2 3">
    <name type="scientific">Rhizophagus irregularis (strain DAOM 197198w)</name>
    <name type="common">Glomus intraradices</name>
    <dbReference type="NCBI Taxonomy" id="1432141"/>
    <lineage>
        <taxon>Eukaryota</taxon>
        <taxon>Fungi</taxon>
        <taxon>Fungi incertae sedis</taxon>
        <taxon>Mucoromycota</taxon>
        <taxon>Glomeromycotina</taxon>
        <taxon>Glomeromycetes</taxon>
        <taxon>Glomerales</taxon>
        <taxon>Glomeraceae</taxon>
        <taxon>Rhizophagus</taxon>
    </lineage>
</organism>
<dbReference type="InterPro" id="IPR059179">
    <property type="entry name" value="MLKL-like_MCAfunc"/>
</dbReference>
<dbReference type="InterPro" id="IPR011990">
    <property type="entry name" value="TPR-like_helical_dom_sf"/>
</dbReference>
<dbReference type="InterPro" id="IPR036537">
    <property type="entry name" value="Adaptor_Cbl_N_dom_sf"/>
</dbReference>
<dbReference type="SUPFAM" id="SSF56112">
    <property type="entry name" value="Protein kinase-like (PK-like)"/>
    <property type="match status" value="1"/>
</dbReference>
<evidence type="ECO:0000313" key="2">
    <source>
        <dbReference type="EMBL" id="EXX56176.1"/>
    </source>
</evidence>
<evidence type="ECO:0000259" key="1">
    <source>
        <dbReference type="PROSITE" id="PS50011"/>
    </source>
</evidence>